<evidence type="ECO:0000313" key="1">
    <source>
        <dbReference type="EMBL" id="MBY0758763.1"/>
    </source>
</evidence>
<keyword evidence="2" id="KW-1185">Reference proteome</keyword>
<protein>
    <submittedName>
        <fullName evidence="1">DUF2508 family protein</fullName>
    </submittedName>
</protein>
<dbReference type="EMBL" id="VIRV01000007">
    <property type="protein sequence ID" value="MBY0758763.1"/>
    <property type="molecule type" value="Genomic_DNA"/>
</dbReference>
<gene>
    <name evidence="1" type="ORF">FLB61_06645</name>
</gene>
<dbReference type="Pfam" id="PF10704">
    <property type="entry name" value="DUF2508"/>
    <property type="match status" value="1"/>
</dbReference>
<organism evidence="1 2">
    <name type="scientific">Sellimonas caecigallum</name>
    <dbReference type="NCBI Taxonomy" id="2592333"/>
    <lineage>
        <taxon>Bacteria</taxon>
        <taxon>Bacillati</taxon>
        <taxon>Bacillota</taxon>
        <taxon>Clostridia</taxon>
        <taxon>Lachnospirales</taxon>
        <taxon>Lachnospiraceae</taxon>
        <taxon>Sellimonas</taxon>
    </lineage>
</organism>
<sequence>MQKKTLRHMESDIYRKTSFSELRKEIDRTKEEIETADNLFQNASDPDLIDSYIFQGNAARKRYSFLLKQAKNLFVASS</sequence>
<accession>A0ABS7L747</accession>
<name>A0ABS7L747_9FIRM</name>
<proteinExistence type="predicted"/>
<comment type="caution">
    <text evidence="1">The sequence shown here is derived from an EMBL/GenBank/DDBJ whole genome shotgun (WGS) entry which is preliminary data.</text>
</comment>
<dbReference type="RefSeq" id="WP_246599143.1">
    <property type="nucleotide sequence ID" value="NZ_CP173660.1"/>
</dbReference>
<reference evidence="1 2" key="1">
    <citation type="journal article" date="2020" name="New Microbes New Infect">
        <title>Sellimonas caecigallum sp. nov., description and genome sequence of a new member of the Sellimonas genus isolated from the cecum of feral chicken.</title>
        <authorList>
            <person name="Wongkuna S."/>
            <person name="Ghimire S."/>
            <person name="Antony L."/>
            <person name="Chankhamhaengdecha S."/>
            <person name="Janvilisri T."/>
            <person name="Scaria J."/>
        </authorList>
    </citation>
    <scope>NUCLEOTIDE SEQUENCE [LARGE SCALE GENOMIC DNA]</scope>
    <source>
        <strain evidence="1 2">SW451</strain>
    </source>
</reference>
<evidence type="ECO:0000313" key="2">
    <source>
        <dbReference type="Proteomes" id="UP000779049"/>
    </source>
</evidence>
<dbReference type="InterPro" id="IPR019644">
    <property type="entry name" value="DUF2508"/>
</dbReference>
<dbReference type="Proteomes" id="UP000779049">
    <property type="component" value="Unassembled WGS sequence"/>
</dbReference>